<keyword evidence="2" id="KW-0812">Transmembrane</keyword>
<organism evidence="3 4">
    <name type="scientific">Petrolisthes cinctipes</name>
    <name type="common">Flat porcelain crab</name>
    <dbReference type="NCBI Taxonomy" id="88211"/>
    <lineage>
        <taxon>Eukaryota</taxon>
        <taxon>Metazoa</taxon>
        <taxon>Ecdysozoa</taxon>
        <taxon>Arthropoda</taxon>
        <taxon>Crustacea</taxon>
        <taxon>Multicrustacea</taxon>
        <taxon>Malacostraca</taxon>
        <taxon>Eumalacostraca</taxon>
        <taxon>Eucarida</taxon>
        <taxon>Decapoda</taxon>
        <taxon>Pleocyemata</taxon>
        <taxon>Anomura</taxon>
        <taxon>Galatheoidea</taxon>
        <taxon>Porcellanidae</taxon>
        <taxon>Petrolisthes</taxon>
    </lineage>
</organism>
<sequence>MVERCQEKTKREKERRDKIDGKESEKISGWWPRRLISRSGLRRRAQSVGAQTARWKDIVAVFVVQWTLLLVFTFPTAHPTTTIIY</sequence>
<evidence type="ECO:0000313" key="4">
    <source>
        <dbReference type="Proteomes" id="UP001286313"/>
    </source>
</evidence>
<dbReference type="Proteomes" id="UP001286313">
    <property type="component" value="Unassembled WGS sequence"/>
</dbReference>
<evidence type="ECO:0000313" key="3">
    <source>
        <dbReference type="EMBL" id="KAK3865100.1"/>
    </source>
</evidence>
<keyword evidence="2" id="KW-1133">Transmembrane helix</keyword>
<proteinExistence type="predicted"/>
<dbReference type="AlphaFoldDB" id="A0AAE1F1A5"/>
<feature type="region of interest" description="Disordered" evidence="1">
    <location>
        <begin position="1"/>
        <end position="24"/>
    </location>
</feature>
<keyword evidence="2" id="KW-0472">Membrane</keyword>
<name>A0AAE1F1A5_PETCI</name>
<evidence type="ECO:0000256" key="2">
    <source>
        <dbReference type="SAM" id="Phobius"/>
    </source>
</evidence>
<evidence type="ECO:0000256" key="1">
    <source>
        <dbReference type="SAM" id="MobiDB-lite"/>
    </source>
</evidence>
<keyword evidence="4" id="KW-1185">Reference proteome</keyword>
<accession>A0AAE1F1A5</accession>
<reference evidence="3" key="1">
    <citation type="submission" date="2023-10" db="EMBL/GenBank/DDBJ databases">
        <title>Genome assemblies of two species of porcelain crab, Petrolisthes cinctipes and Petrolisthes manimaculis (Anomura: Porcellanidae).</title>
        <authorList>
            <person name="Angst P."/>
        </authorList>
    </citation>
    <scope>NUCLEOTIDE SEQUENCE</scope>
    <source>
        <strain evidence="3">PB745_01</strain>
        <tissue evidence="3">Gill</tissue>
    </source>
</reference>
<feature type="transmembrane region" description="Helical" evidence="2">
    <location>
        <begin position="58"/>
        <end position="77"/>
    </location>
</feature>
<gene>
    <name evidence="3" type="ORF">Pcinc_029268</name>
</gene>
<dbReference type="EMBL" id="JAWQEG010003662">
    <property type="protein sequence ID" value="KAK3865100.1"/>
    <property type="molecule type" value="Genomic_DNA"/>
</dbReference>
<comment type="caution">
    <text evidence="3">The sequence shown here is derived from an EMBL/GenBank/DDBJ whole genome shotgun (WGS) entry which is preliminary data.</text>
</comment>
<protein>
    <submittedName>
        <fullName evidence="3">Uncharacterized protein</fullName>
    </submittedName>
</protein>